<keyword evidence="4" id="KW-1185">Reference proteome</keyword>
<dbReference type="Gene3D" id="3.20.20.150">
    <property type="entry name" value="Divalent-metal-dependent TIM barrel enzymes"/>
    <property type="match status" value="1"/>
</dbReference>
<protein>
    <submittedName>
        <fullName evidence="3">Sugar phosphate isomerase/epimerase</fullName>
    </submittedName>
</protein>
<dbReference type="RefSeq" id="WP_153243104.1">
    <property type="nucleotide sequence ID" value="NZ_CP078078.1"/>
</dbReference>
<keyword evidence="3" id="KW-0413">Isomerase</keyword>
<evidence type="ECO:0000256" key="1">
    <source>
        <dbReference type="ARBA" id="ARBA00023277"/>
    </source>
</evidence>
<dbReference type="Proteomes" id="UP000830631">
    <property type="component" value="Chromosome"/>
</dbReference>
<evidence type="ECO:0000259" key="2">
    <source>
        <dbReference type="Pfam" id="PF01261"/>
    </source>
</evidence>
<dbReference type="EMBL" id="CP078078">
    <property type="protein sequence ID" value="UPL16392.1"/>
    <property type="molecule type" value="Genomic_DNA"/>
</dbReference>
<name>A0ABY4IWK1_9MICO</name>
<dbReference type="InterPro" id="IPR050312">
    <property type="entry name" value="IolE/XylAMocC-like"/>
</dbReference>
<evidence type="ECO:0000313" key="3">
    <source>
        <dbReference type="EMBL" id="UPL16392.1"/>
    </source>
</evidence>
<reference evidence="3 4" key="1">
    <citation type="submission" date="2021-06" db="EMBL/GenBank/DDBJ databases">
        <title>Genome-based taxonomic framework of Microbacterium strains isolated from marine environment, the description of four new species and reclassification of four preexisting species.</title>
        <authorList>
            <person name="Lee S.D."/>
            <person name="Kim S.-M."/>
            <person name="Byeon Y.-S."/>
            <person name="Yang H.L."/>
            <person name="Kim I.S."/>
        </authorList>
    </citation>
    <scope>NUCLEOTIDE SEQUENCE [LARGE SCALE GENOMIC DNA]</scope>
    <source>
        <strain evidence="3 4">KSW4-10</strain>
    </source>
</reference>
<dbReference type="SUPFAM" id="SSF51658">
    <property type="entry name" value="Xylose isomerase-like"/>
    <property type="match status" value="1"/>
</dbReference>
<organism evidence="3 4">
    <name type="scientific">Microbacterium aurugineum</name>
    <dbReference type="NCBI Taxonomy" id="2851642"/>
    <lineage>
        <taxon>Bacteria</taxon>
        <taxon>Bacillati</taxon>
        <taxon>Actinomycetota</taxon>
        <taxon>Actinomycetes</taxon>
        <taxon>Micrococcales</taxon>
        <taxon>Microbacteriaceae</taxon>
        <taxon>Microbacterium</taxon>
    </lineage>
</organism>
<proteinExistence type="predicted"/>
<dbReference type="Pfam" id="PF01261">
    <property type="entry name" value="AP_endonuc_2"/>
    <property type="match status" value="1"/>
</dbReference>
<feature type="domain" description="Xylose isomerase-like TIM barrel" evidence="2">
    <location>
        <begin position="77"/>
        <end position="200"/>
    </location>
</feature>
<dbReference type="GO" id="GO:0016853">
    <property type="term" value="F:isomerase activity"/>
    <property type="evidence" value="ECO:0007669"/>
    <property type="project" value="UniProtKB-KW"/>
</dbReference>
<gene>
    <name evidence="3" type="ORF">KV397_00790</name>
</gene>
<accession>A0ABY4IWK1</accession>
<keyword evidence="1" id="KW-0119">Carbohydrate metabolism</keyword>
<evidence type="ECO:0000313" key="4">
    <source>
        <dbReference type="Proteomes" id="UP000830631"/>
    </source>
</evidence>
<dbReference type="InterPro" id="IPR036237">
    <property type="entry name" value="Xyl_isomerase-like_sf"/>
</dbReference>
<dbReference type="PANTHER" id="PTHR12110:SF41">
    <property type="entry name" value="INOSOSE DEHYDRATASE"/>
    <property type="match status" value="1"/>
</dbReference>
<dbReference type="PANTHER" id="PTHR12110">
    <property type="entry name" value="HYDROXYPYRUVATE ISOMERASE"/>
    <property type="match status" value="1"/>
</dbReference>
<dbReference type="InterPro" id="IPR013022">
    <property type="entry name" value="Xyl_isomerase-like_TIM-brl"/>
</dbReference>
<sequence>MTDTHQRATDALSIQLYSLRAELGEHRAQTLERLAGLGLARVEPYDILSDPAQLAHELTSAGLVAPTAHVKLLDAPLDDAMSAARTVGVETLIVPWAEPALFQDRAGVASLAERLNAATGRAADAGMRVGYHNHEFEFSARIDGTSAWEVLVDLLDERVVLQLDTYWASVGGADVFELLPRLSSRITAVHVNDEKPEADDPPTLGVPVVGRMPEVTALARDIGALVVVEVVVDGDSWPAIERNTQFFAEALS</sequence>